<organism evidence="1 2">
    <name type="scientific">Avena sativa</name>
    <name type="common">Oat</name>
    <dbReference type="NCBI Taxonomy" id="4498"/>
    <lineage>
        <taxon>Eukaryota</taxon>
        <taxon>Viridiplantae</taxon>
        <taxon>Streptophyta</taxon>
        <taxon>Embryophyta</taxon>
        <taxon>Tracheophyta</taxon>
        <taxon>Spermatophyta</taxon>
        <taxon>Magnoliopsida</taxon>
        <taxon>Liliopsida</taxon>
        <taxon>Poales</taxon>
        <taxon>Poaceae</taxon>
        <taxon>BOP clade</taxon>
        <taxon>Pooideae</taxon>
        <taxon>Poodae</taxon>
        <taxon>Poeae</taxon>
        <taxon>Poeae Chloroplast Group 1 (Aveneae type)</taxon>
        <taxon>Aveninae</taxon>
        <taxon>Avena</taxon>
    </lineage>
</organism>
<reference evidence="1" key="1">
    <citation type="submission" date="2021-05" db="EMBL/GenBank/DDBJ databases">
        <authorList>
            <person name="Scholz U."/>
            <person name="Mascher M."/>
            <person name="Fiebig A."/>
        </authorList>
    </citation>
    <scope>NUCLEOTIDE SEQUENCE [LARGE SCALE GENOMIC DNA]</scope>
</reference>
<sequence length="607" mass="65119">MAASPPLRHVAMLPFMAKGHAVPLLHLARLLLGRGLASAVTFYTTTRNAPFIRAGLAGVRGASAVVELPFPSGSNESAPQSMDELPSSSQLVDFISAVAALRPAFAAALASAEPRPDLLVHDGFLLWAKDVADELALPRLVTLGMGGFASYVCAAVKAHRPHAGVSSPSEPFSVHGLPPGLRLTKADLHPPFDDPEPAGPLWDFVCESGSVMQTSRGVIANSFDELDSLYVDLWNRDFRPRMWQVGPLCLTAEPVDKTMDNRDITDWLDSRLAMGRPVLYVAFGSQAELSRAQLEEIAAGLDLSGLDFLWVVRSKWFVADDGFGDRFGDRGKVVQGFIDQLGVLSHNAIKGFFTHCGWNSVLESISMGVPILAFPMAAEQKLNAKFVVDVVHVGLRVWPKDDEGKEGGGLVVSGDVQVQICPRIFLCLLDRRCSTRPVLRLAAAGPRAIAGPFVGCWEIFYARGSWAGFSRLPISTTGSAPPFHRISSRPPRLLVSSAFRLAYSSLPPGSSAGRGPRSFFRSRRQGYSRWSSAALGLVKVPELQTTAPGGGGGREAAAPCAPAADAGEERRRMEVTGRGGGRANPPLLLFLGSSSSLFLPLFLCQPY</sequence>
<proteinExistence type="predicted"/>
<protein>
    <submittedName>
        <fullName evidence="1">Uncharacterized protein</fullName>
    </submittedName>
</protein>
<dbReference type="Proteomes" id="UP001732700">
    <property type="component" value="Chromosome 7D"/>
</dbReference>
<name>A0ACD6AJ61_AVESA</name>
<keyword evidence="2" id="KW-1185">Reference proteome</keyword>
<dbReference type="EnsemblPlants" id="AVESA.00010b.r2.7DG1394580.1">
    <property type="protein sequence ID" value="AVESA.00010b.r2.7DG1394580.1.CDS"/>
    <property type="gene ID" value="AVESA.00010b.r2.7DG1394580"/>
</dbReference>
<evidence type="ECO:0000313" key="2">
    <source>
        <dbReference type="Proteomes" id="UP001732700"/>
    </source>
</evidence>
<accession>A0ACD6AJ61</accession>
<reference evidence="1" key="2">
    <citation type="submission" date="2025-09" db="UniProtKB">
        <authorList>
            <consortium name="EnsemblPlants"/>
        </authorList>
    </citation>
    <scope>IDENTIFICATION</scope>
</reference>
<evidence type="ECO:0000313" key="1">
    <source>
        <dbReference type="EnsemblPlants" id="AVESA.00010b.r2.7DG1394580.1.CDS"/>
    </source>
</evidence>